<dbReference type="AlphaFoldDB" id="A0A0D6LET5"/>
<dbReference type="Pfam" id="PF17641">
    <property type="entry name" value="ASPRs"/>
    <property type="match status" value="1"/>
</dbReference>
<dbReference type="Gene3D" id="3.30.70.270">
    <property type="match status" value="1"/>
</dbReference>
<reference evidence="2 3" key="1">
    <citation type="submission" date="2013-05" db="EMBL/GenBank/DDBJ databases">
        <title>Draft genome of the parasitic nematode Anyclostoma ceylanicum.</title>
        <authorList>
            <person name="Mitreva M."/>
        </authorList>
    </citation>
    <scope>NUCLEOTIDE SEQUENCE [LARGE SCALE GENOMIC DNA]</scope>
</reference>
<evidence type="ECO:0000313" key="3">
    <source>
        <dbReference type="Proteomes" id="UP000054495"/>
    </source>
</evidence>
<organism evidence="2 3">
    <name type="scientific">Ancylostoma ceylanicum</name>
    <dbReference type="NCBI Taxonomy" id="53326"/>
    <lineage>
        <taxon>Eukaryota</taxon>
        <taxon>Metazoa</taxon>
        <taxon>Ecdysozoa</taxon>
        <taxon>Nematoda</taxon>
        <taxon>Chromadorea</taxon>
        <taxon>Rhabditida</taxon>
        <taxon>Rhabditina</taxon>
        <taxon>Rhabditomorpha</taxon>
        <taxon>Strongyloidea</taxon>
        <taxon>Ancylostomatidae</taxon>
        <taxon>Ancylostomatinae</taxon>
        <taxon>Ancylostoma</taxon>
    </lineage>
</organism>
<gene>
    <name evidence="2" type="ORF">ANCCEY_12487</name>
</gene>
<dbReference type="EMBL" id="KE125439">
    <property type="protein sequence ID" value="EPB68421.1"/>
    <property type="molecule type" value="Genomic_DNA"/>
</dbReference>
<keyword evidence="3" id="KW-1185">Reference proteome</keyword>
<dbReference type="PANTHER" id="PTHR47027:SF20">
    <property type="entry name" value="REVERSE TRANSCRIPTASE-LIKE PROTEIN WITH RNA-DIRECTED DNA POLYMERASE DOMAIN"/>
    <property type="match status" value="1"/>
</dbReference>
<evidence type="ECO:0000313" key="2">
    <source>
        <dbReference type="EMBL" id="EPB68421.1"/>
    </source>
</evidence>
<name>A0A0D6LET5_9BILA</name>
<dbReference type="PROSITE" id="PS50878">
    <property type="entry name" value="RT_POL"/>
    <property type="match status" value="1"/>
</dbReference>
<proteinExistence type="predicted"/>
<sequence>MEENIRCGMRTVVAFIDFAAAFDSVNQSALWTTLAVQGIPTKIIRLLQYTYEGSISRVRVKEGMSESFTISTEVRQGCVISPLLFNTVVDAIMRSVMKNRIGVEFGRGQFITDLMYADDLAIFANDEDEAISILHDISMISEAYGLTINADKTTILTTDGTPVSVLLNGVELEQVFHLNSMANVTEAPEENEKLQNCAESVPYPCREEIRTPLVHYLLGAFAKLNLSFPEYSCDFEDAVGLKLRFRKNKLWDEIVYQGLNVTETKHKEKVRHHTTEFEPTKFAERAVEKWANTTLKQMGQKKYIGCNFDNNKKFYTVMCLFM</sequence>
<feature type="domain" description="Reverse transcriptase" evidence="1">
    <location>
        <begin position="1"/>
        <end position="172"/>
    </location>
</feature>
<dbReference type="Pfam" id="PF00078">
    <property type="entry name" value="RVT_1"/>
    <property type="match status" value="1"/>
</dbReference>
<accession>A0A0D6LET5</accession>
<evidence type="ECO:0000259" key="1">
    <source>
        <dbReference type="PROSITE" id="PS50878"/>
    </source>
</evidence>
<dbReference type="Proteomes" id="UP000054495">
    <property type="component" value="Unassembled WGS sequence"/>
</dbReference>
<dbReference type="PANTHER" id="PTHR47027">
    <property type="entry name" value="REVERSE TRANSCRIPTASE DOMAIN-CONTAINING PROTEIN"/>
    <property type="match status" value="1"/>
</dbReference>
<dbReference type="InterPro" id="IPR000477">
    <property type="entry name" value="RT_dom"/>
</dbReference>
<dbReference type="InterPro" id="IPR035109">
    <property type="entry name" value="ASPR"/>
</dbReference>
<dbReference type="InterPro" id="IPR043128">
    <property type="entry name" value="Rev_trsase/Diguanyl_cyclase"/>
</dbReference>
<protein>
    <recommendedName>
        <fullName evidence="1">Reverse transcriptase domain-containing protein</fullName>
    </recommendedName>
</protein>
<dbReference type="InterPro" id="IPR043502">
    <property type="entry name" value="DNA/RNA_pol_sf"/>
</dbReference>
<dbReference type="SUPFAM" id="SSF56672">
    <property type="entry name" value="DNA/RNA polymerases"/>
    <property type="match status" value="1"/>
</dbReference>